<dbReference type="PROSITE" id="PS00018">
    <property type="entry name" value="EF_HAND_1"/>
    <property type="match status" value="4"/>
</dbReference>
<dbReference type="SMART" id="SM00054">
    <property type="entry name" value="EFh"/>
    <property type="match status" value="5"/>
</dbReference>
<dbReference type="PANTHER" id="PTHR23048">
    <property type="entry name" value="MYOSIN LIGHT CHAIN 1, 3"/>
    <property type="match status" value="1"/>
</dbReference>
<dbReference type="InterPro" id="IPR011992">
    <property type="entry name" value="EF-hand-dom_pair"/>
</dbReference>
<dbReference type="PROSITE" id="PS50222">
    <property type="entry name" value="EF_HAND_2"/>
    <property type="match status" value="4"/>
</dbReference>
<dbReference type="GO" id="GO:0016460">
    <property type="term" value="C:myosin II complex"/>
    <property type="evidence" value="ECO:0007669"/>
    <property type="project" value="TreeGrafter"/>
</dbReference>
<proteinExistence type="inferred from homology"/>
<feature type="domain" description="EF-hand" evidence="6">
    <location>
        <begin position="133"/>
        <end position="168"/>
    </location>
</feature>
<comment type="similarity">
    <text evidence="1">Belongs to the calmodulin family.</text>
</comment>
<name>A0AAD1ZC33_9LAMI</name>
<keyword evidence="8" id="KW-1185">Reference proteome</keyword>
<dbReference type="CDD" id="cd00051">
    <property type="entry name" value="EFh"/>
    <property type="match status" value="2"/>
</dbReference>
<dbReference type="GO" id="GO:0005509">
    <property type="term" value="F:calcium ion binding"/>
    <property type="evidence" value="ECO:0007669"/>
    <property type="project" value="InterPro"/>
</dbReference>
<evidence type="ECO:0000256" key="4">
    <source>
        <dbReference type="ARBA" id="ARBA00022737"/>
    </source>
</evidence>
<reference evidence="7" key="1">
    <citation type="submission" date="2023-05" db="EMBL/GenBank/DDBJ databases">
        <authorList>
            <person name="Huff M."/>
        </authorList>
    </citation>
    <scope>NUCLEOTIDE SEQUENCE</scope>
</reference>
<sequence>MSEGCFSLEEFYAIGLAFGPHAWEVELRETFDFFDFDCDGKIAAKELLNQEKMAEQLTEEQIAEFKEAFSLFDKDGDGCITTKELGTVMRSLGQNPTEAELQDMIREVDADQNGTIDFPEFLNLMARKMKDTDSEEELKEAFKVFDKDQNGFISAAELRHVMTNLGEKLTDEEVDEMIREADVDGDGQVNYEEFVRMMLAK</sequence>
<keyword evidence="5" id="KW-0106">Calcium</keyword>
<feature type="domain" description="EF-hand" evidence="6">
    <location>
        <begin position="60"/>
        <end position="95"/>
    </location>
</feature>
<dbReference type="FunFam" id="1.10.238.10:FF:000042">
    <property type="entry name" value="Calmodulin"/>
    <property type="match status" value="1"/>
</dbReference>
<gene>
    <name evidence="7" type="ORF">FPE_LOCUS13934</name>
</gene>
<keyword evidence="2" id="KW-0488">Methylation</keyword>
<organism evidence="7 8">
    <name type="scientific">Fraxinus pennsylvanica</name>
    <dbReference type="NCBI Taxonomy" id="56036"/>
    <lineage>
        <taxon>Eukaryota</taxon>
        <taxon>Viridiplantae</taxon>
        <taxon>Streptophyta</taxon>
        <taxon>Embryophyta</taxon>
        <taxon>Tracheophyta</taxon>
        <taxon>Spermatophyta</taxon>
        <taxon>Magnoliopsida</taxon>
        <taxon>eudicotyledons</taxon>
        <taxon>Gunneridae</taxon>
        <taxon>Pentapetalae</taxon>
        <taxon>asterids</taxon>
        <taxon>lamiids</taxon>
        <taxon>Lamiales</taxon>
        <taxon>Oleaceae</taxon>
        <taxon>Oleeae</taxon>
        <taxon>Fraxinus</taxon>
    </lineage>
</organism>
<evidence type="ECO:0000259" key="6">
    <source>
        <dbReference type="PROSITE" id="PS50222"/>
    </source>
</evidence>
<dbReference type="SUPFAM" id="SSF47473">
    <property type="entry name" value="EF-hand"/>
    <property type="match status" value="2"/>
</dbReference>
<dbReference type="Gene3D" id="1.10.238.10">
    <property type="entry name" value="EF-hand"/>
    <property type="match status" value="3"/>
</dbReference>
<dbReference type="InterPro" id="IPR002048">
    <property type="entry name" value="EF_hand_dom"/>
</dbReference>
<accession>A0AAD1ZC33</accession>
<dbReference type="InterPro" id="IPR018247">
    <property type="entry name" value="EF_Hand_1_Ca_BS"/>
</dbReference>
<evidence type="ECO:0000313" key="7">
    <source>
        <dbReference type="EMBL" id="CAI9766504.1"/>
    </source>
</evidence>
<dbReference type="PANTHER" id="PTHR23048:SF53">
    <property type="entry name" value="CALMODULIN"/>
    <property type="match status" value="1"/>
</dbReference>
<dbReference type="FunFam" id="1.10.238.10:FF:000034">
    <property type="entry name" value="Calmodulin"/>
    <property type="match status" value="1"/>
</dbReference>
<evidence type="ECO:0000256" key="2">
    <source>
        <dbReference type="ARBA" id="ARBA00022481"/>
    </source>
</evidence>
<keyword evidence="3" id="KW-0479">Metal-binding</keyword>
<dbReference type="AlphaFoldDB" id="A0AAD1ZC33"/>
<feature type="domain" description="EF-hand" evidence="6">
    <location>
        <begin position="169"/>
        <end position="201"/>
    </location>
</feature>
<feature type="domain" description="EF-hand" evidence="6">
    <location>
        <begin position="96"/>
        <end position="131"/>
    </location>
</feature>
<keyword evidence="4" id="KW-0677">Repeat</keyword>
<evidence type="ECO:0000256" key="3">
    <source>
        <dbReference type="ARBA" id="ARBA00022723"/>
    </source>
</evidence>
<evidence type="ECO:0000256" key="1">
    <source>
        <dbReference type="ARBA" id="ARBA00009763"/>
    </source>
</evidence>
<dbReference type="InterPro" id="IPR050230">
    <property type="entry name" value="CALM/Myosin/TropC-like"/>
</dbReference>
<dbReference type="Pfam" id="PF13499">
    <property type="entry name" value="EF-hand_7"/>
    <property type="match status" value="2"/>
</dbReference>
<dbReference type="Proteomes" id="UP000834106">
    <property type="component" value="Chromosome 8"/>
</dbReference>
<evidence type="ECO:0000256" key="5">
    <source>
        <dbReference type="ARBA" id="ARBA00022837"/>
    </source>
</evidence>
<dbReference type="EMBL" id="OU503043">
    <property type="protein sequence ID" value="CAI9766504.1"/>
    <property type="molecule type" value="Genomic_DNA"/>
</dbReference>
<protein>
    <recommendedName>
        <fullName evidence="6">EF-hand domain-containing protein</fullName>
    </recommendedName>
</protein>
<evidence type="ECO:0000313" key="8">
    <source>
        <dbReference type="Proteomes" id="UP000834106"/>
    </source>
</evidence>